<evidence type="ECO:0000256" key="18">
    <source>
        <dbReference type="ARBA" id="ARBA00022842"/>
    </source>
</evidence>
<keyword evidence="22" id="KW-1035">Host cytoplasm</keyword>
<evidence type="ECO:0000256" key="25">
    <source>
        <dbReference type="ARBA" id="ARBA00044957"/>
    </source>
</evidence>
<keyword evidence="13" id="KW-0378">Hydrolase</keyword>
<evidence type="ECO:0000256" key="16">
    <source>
        <dbReference type="ARBA" id="ARBA00022833"/>
    </source>
</evidence>
<evidence type="ECO:0000256" key="24">
    <source>
        <dbReference type="ARBA" id="ARBA00034469"/>
    </source>
</evidence>
<evidence type="ECO:0000256" key="21">
    <source>
        <dbReference type="ARBA" id="ARBA00023157"/>
    </source>
</evidence>
<organismHost>
    <name type="scientific">Saimiri</name>
    <name type="common">squirrel monkeys</name>
    <dbReference type="NCBI Taxonomy" id="9520"/>
</organismHost>
<dbReference type="SUPFAM" id="SSF52949">
    <property type="entry name" value="Macro domain-like"/>
    <property type="match status" value="1"/>
</dbReference>
<dbReference type="InterPro" id="IPR002588">
    <property type="entry name" value="Alphavirus-like_MT_dom"/>
</dbReference>
<gene>
    <name evidence="34" type="ORF">HEV_000001</name>
</gene>
<comment type="similarity">
    <text evidence="3">Belongs to the hepevirus non-structural polyprotein family.</text>
</comment>
<dbReference type="Pfam" id="PF01443">
    <property type="entry name" value="Viral_helicase1"/>
    <property type="match status" value="1"/>
</dbReference>
<dbReference type="GO" id="GO:0044220">
    <property type="term" value="C:host cell perinuclear region of cytoplasm"/>
    <property type="evidence" value="ECO:0007669"/>
    <property type="project" value="UniProtKB-SubCell"/>
</dbReference>
<keyword evidence="11" id="KW-0479">Metal-binding</keyword>
<feature type="domain" description="Macro" evidence="31">
    <location>
        <begin position="865"/>
        <end position="1011"/>
    </location>
</feature>
<keyword evidence="14" id="KW-0347">Helicase</keyword>
<comment type="subunit">
    <text evidence="25">The protease domain interacts with host EIF2AK4 (via C-terminus); this interaction inhibits dimerization of EIF2AK4 and prevents EIF2AK4-mediated phosphorylation of host EIF2A.</text>
</comment>
<organism evidence="34">
    <name type="scientific">Hepatitis E virus</name>
    <name type="common">HEV</name>
    <dbReference type="NCBI Taxonomy" id="1678143"/>
    <lineage>
        <taxon>Viruses</taxon>
        <taxon>Riboviria</taxon>
        <taxon>Orthornavirae</taxon>
        <taxon>Kitrinoviricota</taxon>
        <taxon>Alsuviricetes</taxon>
        <taxon>Hepelivirales</taxon>
        <taxon>Hepeviridae</taxon>
        <taxon>Orthohepevirinae</taxon>
        <taxon>Paslahepevirus</taxon>
    </lineage>
</organism>
<dbReference type="InterPro" id="IPR022202">
    <property type="entry name" value="Hepatitis-E_hinge"/>
</dbReference>
<organismHost>
    <name type="scientific">Sus scrofa</name>
    <name type="common">Pig</name>
    <dbReference type="NCBI Taxonomy" id="9823"/>
</organismHost>
<dbReference type="GO" id="GO:0008234">
    <property type="term" value="F:cysteine-type peptidase activity"/>
    <property type="evidence" value="ECO:0007669"/>
    <property type="project" value="UniProtKB-KW"/>
</dbReference>
<comment type="subcellular location">
    <subcellularLocation>
        <location evidence="2">Host cytoplasm</location>
        <location evidence="2">Host perinuclear region</location>
    </subcellularLocation>
</comment>
<keyword evidence="9" id="KW-0808">Transferase</keyword>
<feature type="compositionally biased region" description="Pro residues" evidence="29">
    <location>
        <begin position="828"/>
        <end position="837"/>
    </location>
</feature>
<dbReference type="Pfam" id="PF05417">
    <property type="entry name" value="Peptidase_C41"/>
    <property type="match status" value="1"/>
</dbReference>
<evidence type="ECO:0000256" key="13">
    <source>
        <dbReference type="ARBA" id="ARBA00022801"/>
    </source>
</evidence>
<reference evidence="34" key="1">
    <citation type="journal article" name="Front. Microbiol.">
        <title>Classification of the Zoonotic Hepatitis E Virus Genotype 3 Into Distinct Subgenotypes.</title>
        <authorList>
            <person name="Nicot F."/>
            <person name="Dimeglio C."/>
            <person name="Migueres M."/>
            <person name="Jeanne N."/>
            <person name="Latour J."/>
            <person name="Abravanel F."/>
            <person name="Ranger N."/>
            <person name="Harter A."/>
            <person name="Dubois M."/>
            <person name="Lameiras S."/>
            <person name="Baulande S."/>
            <person name="Chapuy-Regaud S."/>
            <person name="Kamar N."/>
            <person name="Lhomme S."/>
            <person name="Izopet J."/>
        </authorList>
    </citation>
    <scope>NUCLEOTIDE SEQUENCE</scope>
    <source>
        <strain evidence="34">HESQL158</strain>
    </source>
</reference>
<feature type="region of interest" description="Disordered" evidence="29">
    <location>
        <begin position="721"/>
        <end position="777"/>
    </location>
</feature>
<dbReference type="GO" id="GO:0039694">
    <property type="term" value="P:viral RNA genome replication"/>
    <property type="evidence" value="ECO:0007669"/>
    <property type="project" value="InterPro"/>
</dbReference>
<organismHost>
    <name type="scientific">Gallus gallus</name>
    <name type="common">Chicken</name>
    <dbReference type="NCBI Taxonomy" id="9031"/>
</organismHost>
<organismHost>
    <name type="scientific">Pan troglodytes</name>
    <name type="common">Chimpanzee</name>
    <dbReference type="NCBI Taxonomy" id="9598"/>
</organismHost>
<evidence type="ECO:0000256" key="11">
    <source>
        <dbReference type="ARBA" id="ARBA00022723"/>
    </source>
</evidence>
<feature type="compositionally biased region" description="Low complexity" evidence="29">
    <location>
        <begin position="838"/>
        <end position="854"/>
    </location>
</feature>
<evidence type="ECO:0000256" key="5">
    <source>
        <dbReference type="ARBA" id="ARBA00020470"/>
    </source>
</evidence>
<dbReference type="Pfam" id="PF01660">
    <property type="entry name" value="Vmethyltransf"/>
    <property type="match status" value="1"/>
</dbReference>
<evidence type="ECO:0000256" key="12">
    <source>
        <dbReference type="ARBA" id="ARBA00022741"/>
    </source>
</evidence>
<evidence type="ECO:0000256" key="22">
    <source>
        <dbReference type="ARBA" id="ARBA00023200"/>
    </source>
</evidence>
<accession>A0A896W0M9</accession>
<name>A0A896W0M9_HEV</name>
<dbReference type="GO" id="GO:0003968">
    <property type="term" value="F:RNA-directed RNA polymerase activity"/>
    <property type="evidence" value="ECO:0007669"/>
    <property type="project" value="UniProtKB-KW"/>
</dbReference>
<keyword evidence="18" id="KW-0460">Magnesium</keyword>
<dbReference type="InterPro" id="IPR002589">
    <property type="entry name" value="Macro_dom"/>
</dbReference>
<dbReference type="InterPro" id="IPR044371">
    <property type="entry name" value="Macro_X_NSP3-like"/>
</dbReference>
<dbReference type="GO" id="GO:0006396">
    <property type="term" value="P:RNA processing"/>
    <property type="evidence" value="ECO:0007669"/>
    <property type="project" value="InterPro"/>
</dbReference>
<dbReference type="GO" id="GO:0003723">
    <property type="term" value="F:RNA binding"/>
    <property type="evidence" value="ECO:0007669"/>
    <property type="project" value="UniProtKB-KW"/>
</dbReference>
<dbReference type="InterPro" id="IPR043472">
    <property type="entry name" value="Macro_dom-like"/>
</dbReference>
<keyword evidence="17" id="KW-0067">ATP-binding</keyword>
<dbReference type="GO" id="GO:0005524">
    <property type="term" value="F:ATP binding"/>
    <property type="evidence" value="ECO:0007669"/>
    <property type="project" value="UniProtKB-KW"/>
</dbReference>
<evidence type="ECO:0000256" key="15">
    <source>
        <dbReference type="ARBA" id="ARBA00022807"/>
    </source>
</evidence>
<comment type="function">
    <text evidence="26">Methyltransferase: Displays a capping enzyme activity. This function is necessary since all viral RNAs are synthesized in the cytoplasm, and host capping enzymes are restricted to the nucleus. The enzymatic reaction involves a covalent link between 7-methyl-GMP and the methyltransferase, whereas eukaryotic capping enzymes form a covalent complex only with GMP. Methyltransferase catalyzes transfer of a methyl group from S-adenosylmethionine to GTP and GDP to yield m(7)GTP or m(7)GDP. GDP is a better substrate than GTP. This enzyme also displays guanylyltransferase activity to form a covalent complex, methyltransferase-m(7)GMP, from which 7-methyl-GMP is transferred to the mRNA to create the cap structure.</text>
</comment>
<comment type="function">
    <text evidence="28">NTPase/helicase: Multi-functional protein that exhibits NTPase and RNA unwinding activities. Hydrolyzes all NTPs efficiently and unwinds RNA duplexes containing 5' overhangs. Possesses a sequence independent RNA-5'-triphosphatase (RTPase) activity suggestive of its role in forming viral cap structure. Also participates in viral genome replication, RNA translocation and genome packaging/unpackaging.</text>
</comment>
<organismHost>
    <name type="scientific">Homo sapiens</name>
    <name type="common">Human</name>
    <dbReference type="NCBI Taxonomy" id="9606"/>
</organismHost>
<keyword evidence="20" id="KW-0693">Viral RNA replication</keyword>
<dbReference type="CDD" id="cd23259">
    <property type="entry name" value="Hepeviridae_RdRp"/>
    <property type="match status" value="1"/>
</dbReference>
<dbReference type="InterPro" id="IPR001788">
    <property type="entry name" value="RNA-dep_RNA_pol_alsuvir"/>
</dbReference>
<feature type="domain" description="RdRp catalytic" evidence="30">
    <location>
        <begin position="1544"/>
        <end position="1655"/>
    </location>
</feature>
<evidence type="ECO:0000256" key="27">
    <source>
        <dbReference type="ARBA" id="ARBA00046095"/>
    </source>
</evidence>
<evidence type="ECO:0000256" key="7">
    <source>
        <dbReference type="ARBA" id="ARBA00022603"/>
    </source>
</evidence>
<keyword evidence="10" id="KW-0548">Nucleotidyltransferase</keyword>
<dbReference type="EC" id="2.7.7.48" evidence="4"/>
<organismHost>
    <name type="scientific">Bandicota bengalensis</name>
    <name type="common">lesser bandicoot rat</name>
    <dbReference type="NCBI Taxonomy" id="69079"/>
</organismHost>
<organismHost>
    <name type="scientific">Macaca</name>
    <name type="common">macaques</name>
    <dbReference type="NCBI Taxonomy" id="9539"/>
</organismHost>
<sequence>MEAHQFIKAPGITTAIEQAALAAANSALANAVVVRPFLSRVQTDILINLMQPRQLVFRPEVLWNHPIQRVIHNELEQYCRARAGRCLEVGAHPRSINDNPNVLHRCFLRPVGRDVQRWYSAPTRGPAANCRRSALRGLPPVDRTYCFDGFSRCAFAAETGIALYSLHDLWPSDVAEAMARHGMTRLYAALHLPPEVLLPPGTYHTTSYLLIHDGNRAVVTYEGDTSAGYNHDVSILRAWIRTTKIVGDHPLVIERVRAIGCHFVLLLTAAPEPSPMPYVPYPRSTEVYVRSIFGPGGSPSLFPSACSTKSTFHAVPVHIWDRLMLFGATLDDQAFCCSRLMTYLRGISYKVTVGALVANEGWNASEDALTAVITAAYLTICHQRYLRTQAISKGMRRLEVEHAQKFITRLYSWLFEKSGRDYIPGRQLQFYAQCRRWLSAGFHLDPRVLVFDEAVPCRCRSFLKKVAGKFCCFMKWLGQECTCFLEPAEGLVGDCGHDNEAYEGSEVDPAEPAHLDVSGTYAVHGRQLEALYRALNIPDDIAARASRLTATVELAASPGRLECRTVLGNKTFRTSITDGAHLEANGPEQYVLTFDDSRQAMGAGPHSLTYELVPAGLQVRISSNGLDCTAIFPPGGAPSAAPGEVAAFCSALYRYNRFTQRHSLTGGLWLHPEGLLGLFPPFSPGHLWESANPFCGESTLYTRTWSTSGFSSDFSPPEAAYAAPAPDIGPPSGATSSASDIWVFPPPSERSAVAPPPVAPVSKPVNSPSFTKAHSDKAKESIRAKCVQYLDRAEKLKDYLRSKEKHGKKPVKENQSEGKGSAPKPLAREPPTPPPALTPVSDPANSSSLTTYKPPVRKPPTPPPARTRRLLYTYPDGAKVYVGSLFESDCDWLVNASNPGHRPGGGLCHAFYQRFPESFHPTDFVMREGLAAYTLSPRPIIHAVAPDYRVEQNPKRLEAAYRETCSRLGTAAYPLLGSGIYQVPVSLSFDAWERNHRPGDELYLTEPAAAWFEANKPTQPALTITEDTARTANLALEIDSATEVGRACAGCTINPGIVHYQFTAGVPGSGKSRSIQQGDVDVVVVPTRELRNSWRRRGFAAFTPHTAARVTAGRRVVIDEAPSLPPHLLLLHMQRASSVHLLGDPNQIPAIDFEHAGLVPAIRPELAPTSWWHVTHRCPADVCELIRGAYPKIQTTSRVLRSLFWNEPAVGQKLVFTQAAKAANPGAITVHEAQGATFTETTIIATADARGLIQSSRAHAIVALTRHTEKCVILDAPGLLREVGISDIIVNNFFLAGGEVGHHRPSAIPRGNPDQNLDTLRAFPPSCQISAYHQLAEELGHRPAPVAAVLPPCPELEQGLLYMPQELTVSDSVLIFELTDIVHCRMAAPSQRKAVLSTLVGRYGRRTKLYEAAHSDVRESLGRFIPTIGPVQATTCELYELVEAMVEKGQDGSAVLELDLCSRDVSRITFFQKDCNKFTTGETITHGKVGQGISAWSKTFCALFGPWFRAIEKEILALLPPNIFYGDAYEESVFSAAISGAGSSMVFENDFSEFDSTQNNFSLGLECVIMEECGMPQWLIRLYHLVRSAWTLQAPKESLKGFWKKHSGEPGTLLWNTVWNMAIIAHCYEFRDLRVAAFKGDDSVVLCSDYRQSRNAATLIAGCGLKLKVDYRPIGLYAGVVVAPGLGALPDVVRFAGRLSEKNWGPGPERAEQLRLAVCDFLRGLTNVAQVCVDVVSRVYGVSPGLVHNLIGMLQTIADGKAHFTETVKPVLDLTNSIIQRLE</sequence>
<evidence type="ECO:0000256" key="23">
    <source>
        <dbReference type="ARBA" id="ARBA00034435"/>
    </source>
</evidence>
<feature type="compositionally biased region" description="Pro residues" evidence="29">
    <location>
        <begin position="744"/>
        <end position="759"/>
    </location>
</feature>
<dbReference type="GO" id="GO:0006351">
    <property type="term" value="P:DNA-templated transcription"/>
    <property type="evidence" value="ECO:0007669"/>
    <property type="project" value="InterPro"/>
</dbReference>
<evidence type="ECO:0000256" key="26">
    <source>
        <dbReference type="ARBA" id="ARBA00045149"/>
    </source>
</evidence>
<evidence type="ECO:0000256" key="14">
    <source>
        <dbReference type="ARBA" id="ARBA00022806"/>
    </source>
</evidence>
<dbReference type="Gene3D" id="3.40.220.10">
    <property type="entry name" value="Leucine Aminopeptidase, subunit E, domain 1"/>
    <property type="match status" value="1"/>
</dbReference>
<proteinExistence type="inferred from homology"/>
<organismHost>
    <name type="scientific">Cercopithecus hamlyni</name>
    <name type="common">Owl-faced monkey</name>
    <name type="synonym">Hamlyn's monkey</name>
    <dbReference type="NCBI Taxonomy" id="9536"/>
</organismHost>
<dbReference type="CDD" id="cd21557">
    <property type="entry name" value="Macro_X_Nsp3-like"/>
    <property type="match status" value="1"/>
</dbReference>
<dbReference type="GO" id="GO:0004386">
    <property type="term" value="F:helicase activity"/>
    <property type="evidence" value="ECO:0007669"/>
    <property type="project" value="UniProtKB-KW"/>
</dbReference>
<dbReference type="InterPro" id="IPR008748">
    <property type="entry name" value="Hepatitis-E_Cys-pept"/>
</dbReference>
<evidence type="ECO:0000256" key="20">
    <source>
        <dbReference type="ARBA" id="ARBA00022953"/>
    </source>
</evidence>
<keyword evidence="12" id="KW-0547">Nucleotide-binding</keyword>
<dbReference type="InterPro" id="IPR036181">
    <property type="entry name" value="MIT_dom_sf"/>
</dbReference>
<dbReference type="InterPro" id="IPR043502">
    <property type="entry name" value="DNA/RNA_pol_sf"/>
</dbReference>
<dbReference type="Pfam" id="PF01661">
    <property type="entry name" value="Macro"/>
    <property type="match status" value="1"/>
</dbReference>
<dbReference type="PROSITE" id="PS51657">
    <property type="entry name" value="PSRV_HELICASE"/>
    <property type="match status" value="1"/>
</dbReference>
<evidence type="ECO:0000256" key="6">
    <source>
        <dbReference type="ARBA" id="ARBA00022484"/>
    </source>
</evidence>
<evidence type="ECO:0000256" key="29">
    <source>
        <dbReference type="SAM" id="MobiDB-lite"/>
    </source>
</evidence>
<dbReference type="GO" id="GO:0032259">
    <property type="term" value="P:methylation"/>
    <property type="evidence" value="ECO:0007669"/>
    <property type="project" value="UniProtKB-KW"/>
</dbReference>
<keyword evidence="19" id="KW-0694">RNA-binding</keyword>
<evidence type="ECO:0000256" key="3">
    <source>
        <dbReference type="ARBA" id="ARBA00009757"/>
    </source>
</evidence>
<evidence type="ECO:0000256" key="4">
    <source>
        <dbReference type="ARBA" id="ARBA00012494"/>
    </source>
</evidence>
<evidence type="ECO:0000256" key="1">
    <source>
        <dbReference type="ARBA" id="ARBA00001946"/>
    </source>
</evidence>
<comment type="function">
    <text evidence="27">RNA-directed RNA polymerase: Plays an essential role in the virus replication. Binds to the 3'-end of the genomic RNA to initiate viral replication.</text>
</comment>
<dbReference type="SUPFAM" id="SSF116846">
    <property type="entry name" value="MIT domain"/>
    <property type="match status" value="1"/>
</dbReference>
<evidence type="ECO:0000259" key="30">
    <source>
        <dbReference type="PROSITE" id="PS50507"/>
    </source>
</evidence>
<evidence type="ECO:0000256" key="8">
    <source>
        <dbReference type="ARBA" id="ARBA00022670"/>
    </source>
</evidence>
<comment type="cofactor">
    <cofactor evidence="1">
        <name>Mg(2+)</name>
        <dbReference type="ChEBI" id="CHEBI:18420"/>
    </cofactor>
</comment>
<evidence type="ECO:0000256" key="19">
    <source>
        <dbReference type="ARBA" id="ARBA00022884"/>
    </source>
</evidence>
<feature type="domain" description="(+)RNA virus helicase C-terminal" evidence="32">
    <location>
        <begin position="1024"/>
        <end position="1306"/>
    </location>
</feature>
<feature type="domain" description="Alphavirus-like MT" evidence="33">
    <location>
        <begin position="56"/>
        <end position="240"/>
    </location>
</feature>
<dbReference type="GO" id="GO:0008174">
    <property type="term" value="F:mRNA methyltransferase activity"/>
    <property type="evidence" value="ECO:0007669"/>
    <property type="project" value="UniProtKB-UniRule"/>
</dbReference>
<dbReference type="CDD" id="cd18809">
    <property type="entry name" value="SF1_C_RecD"/>
    <property type="match status" value="1"/>
</dbReference>
<protein>
    <recommendedName>
        <fullName evidence="5">Non-structural polyprotein pORF1</fullName>
        <ecNumber evidence="4">2.7.7.48</ecNumber>
    </recommendedName>
</protein>
<dbReference type="Pfam" id="PF00978">
    <property type="entry name" value="RdRP_2"/>
    <property type="match status" value="1"/>
</dbReference>
<dbReference type="SUPFAM" id="SSF52540">
    <property type="entry name" value="P-loop containing nucleoside triphosphate hydrolases"/>
    <property type="match status" value="2"/>
</dbReference>
<dbReference type="Gene3D" id="1.20.58.80">
    <property type="entry name" value="Phosphotransferase system, lactose/cellobiose-type IIA subunit"/>
    <property type="match status" value="1"/>
</dbReference>
<evidence type="ECO:0000256" key="9">
    <source>
        <dbReference type="ARBA" id="ARBA00022679"/>
    </source>
</evidence>
<evidence type="ECO:0000313" key="34">
    <source>
        <dbReference type="EMBL" id="QSD99081.1"/>
    </source>
</evidence>
<evidence type="ECO:0000256" key="2">
    <source>
        <dbReference type="ARBA" id="ARBA00004407"/>
    </source>
</evidence>
<dbReference type="GO" id="GO:0019082">
    <property type="term" value="P:viral protein processing"/>
    <property type="evidence" value="ECO:0007669"/>
    <property type="project" value="InterPro"/>
</dbReference>
<evidence type="ECO:0000256" key="28">
    <source>
        <dbReference type="ARBA" id="ARBA00059569"/>
    </source>
</evidence>
<dbReference type="InterPro" id="IPR047307">
    <property type="entry name" value="Hepeviridae_RdRp"/>
</dbReference>
<feature type="region of interest" description="Disordered" evidence="29">
    <location>
        <begin position="800"/>
        <end position="869"/>
    </location>
</feature>
<evidence type="ECO:0000259" key="32">
    <source>
        <dbReference type="PROSITE" id="PS51657"/>
    </source>
</evidence>
<dbReference type="InterPro" id="IPR007094">
    <property type="entry name" value="RNA-dir_pol_PSvirus"/>
</dbReference>
<dbReference type="Gene3D" id="3.40.50.300">
    <property type="entry name" value="P-loop containing nucleotide triphosphate hydrolases"/>
    <property type="match status" value="2"/>
</dbReference>
<organismHost>
    <name type="scientific">Callithrix</name>
    <dbReference type="NCBI Taxonomy" id="9481"/>
</organismHost>
<dbReference type="PROSITE" id="PS51743">
    <property type="entry name" value="ALPHAVIRUS_MT"/>
    <property type="match status" value="1"/>
</dbReference>
<comment type="catalytic activity">
    <reaction evidence="23">
        <text>GTP + S-adenosyl-L-methionine = N(7)-methyl-GTP + S-adenosyl-L-homocysteine</text>
        <dbReference type="Rhea" id="RHEA:46948"/>
        <dbReference type="ChEBI" id="CHEBI:37565"/>
        <dbReference type="ChEBI" id="CHEBI:57856"/>
        <dbReference type="ChEBI" id="CHEBI:59789"/>
        <dbReference type="ChEBI" id="CHEBI:87133"/>
    </reaction>
    <physiologicalReaction direction="left-to-right" evidence="23">
        <dbReference type="Rhea" id="RHEA:46949"/>
    </physiologicalReaction>
</comment>
<organismHost>
    <name type="scientific">Chlorocebus aethiops</name>
    <name type="common">Green monkey</name>
    <name type="synonym">Cercopithecus aethiops</name>
    <dbReference type="NCBI Taxonomy" id="9534"/>
</organismHost>
<dbReference type="Pfam" id="PF12526">
    <property type="entry name" value="DUF3729"/>
    <property type="match status" value="2"/>
</dbReference>
<dbReference type="SUPFAM" id="SSF56672">
    <property type="entry name" value="DNA/RNA polymerases"/>
    <property type="match status" value="1"/>
</dbReference>
<comment type="function">
    <text evidence="24">Y-domain: Indispensable for virus replication.</text>
</comment>
<dbReference type="GO" id="GO:0006508">
    <property type="term" value="P:proteolysis"/>
    <property type="evidence" value="ECO:0007669"/>
    <property type="project" value="UniProtKB-KW"/>
</dbReference>
<keyword evidence="7" id="KW-0489">Methyltransferase</keyword>
<evidence type="ECO:0000259" key="31">
    <source>
        <dbReference type="PROSITE" id="PS51154"/>
    </source>
</evidence>
<dbReference type="InterPro" id="IPR027351">
    <property type="entry name" value="(+)RNA_virus_helicase_core_dom"/>
</dbReference>
<dbReference type="SMART" id="SM00506">
    <property type="entry name" value="A1pp"/>
    <property type="match status" value="1"/>
</dbReference>
<keyword evidence="6" id="KW-0696">RNA-directed RNA polymerase</keyword>
<organismHost>
    <name type="scientific">Mus musculus</name>
    <name type="common">Mouse</name>
    <dbReference type="NCBI Taxonomy" id="10090"/>
</organismHost>
<keyword evidence="8" id="KW-0645">Protease</keyword>
<keyword evidence="16" id="KW-0862">Zinc</keyword>
<feature type="compositionally biased region" description="Low complexity" evidence="29">
    <location>
        <begin position="760"/>
        <end position="769"/>
    </location>
</feature>
<dbReference type="PROSITE" id="PS51154">
    <property type="entry name" value="MACRO"/>
    <property type="match status" value="1"/>
</dbReference>
<dbReference type="GO" id="GO:0016556">
    <property type="term" value="P:mRNA modification"/>
    <property type="evidence" value="ECO:0007669"/>
    <property type="project" value="InterPro"/>
</dbReference>
<keyword evidence="21" id="KW-1015">Disulfide bond</keyword>
<dbReference type="PROSITE" id="PS50507">
    <property type="entry name" value="RDRP_SSRNA_POS"/>
    <property type="match status" value="1"/>
</dbReference>
<dbReference type="FunFam" id="3.40.50.300:FF:001668">
    <property type="entry name" value="Non-structural polyprotein pORF1"/>
    <property type="match status" value="1"/>
</dbReference>
<evidence type="ECO:0000259" key="33">
    <source>
        <dbReference type="PROSITE" id="PS51743"/>
    </source>
</evidence>
<dbReference type="InterPro" id="IPR027417">
    <property type="entry name" value="P-loop_NTPase"/>
</dbReference>
<dbReference type="EMBL" id="MW355266">
    <property type="protein sequence ID" value="QSD99081.1"/>
    <property type="molecule type" value="Genomic_RNA"/>
</dbReference>
<keyword evidence="15" id="KW-0788">Thiol protease</keyword>
<evidence type="ECO:0000256" key="10">
    <source>
        <dbReference type="ARBA" id="ARBA00022695"/>
    </source>
</evidence>
<evidence type="ECO:0000256" key="17">
    <source>
        <dbReference type="ARBA" id="ARBA00022840"/>
    </source>
</evidence>
<dbReference type="GO" id="GO:0046872">
    <property type="term" value="F:metal ion binding"/>
    <property type="evidence" value="ECO:0007669"/>
    <property type="project" value="UniProtKB-KW"/>
</dbReference>